<evidence type="ECO:0000256" key="2">
    <source>
        <dbReference type="ARBA" id="ARBA00007692"/>
    </source>
</evidence>
<evidence type="ECO:0000313" key="13">
    <source>
        <dbReference type="EnsemblPlants" id="PAC:32960738.CDS.1"/>
    </source>
</evidence>
<dbReference type="GO" id="GO:0032502">
    <property type="term" value="P:developmental process"/>
    <property type="evidence" value="ECO:0000318"/>
    <property type="project" value="GO_Central"/>
</dbReference>
<dbReference type="InterPro" id="IPR038538">
    <property type="entry name" value="MTERF_sf"/>
</dbReference>
<dbReference type="Pfam" id="PF02536">
    <property type="entry name" value="mTERF"/>
    <property type="match status" value="1"/>
</dbReference>
<dbReference type="Proteomes" id="UP000006727">
    <property type="component" value="Chromosome 14"/>
</dbReference>
<dbReference type="SMART" id="SM00733">
    <property type="entry name" value="Mterf"/>
    <property type="match status" value="9"/>
</dbReference>
<dbReference type="OrthoDB" id="637682at2759"/>
<dbReference type="Gramene" id="Pp3c14_12200V3.1">
    <property type="protein sequence ID" value="PAC:32960738.CDS.1"/>
    <property type="gene ID" value="Pp3c14_12200"/>
</dbReference>
<dbReference type="EMBL" id="ABEU02000014">
    <property type="protein sequence ID" value="PNR41009.1"/>
    <property type="molecule type" value="Genomic_DNA"/>
</dbReference>
<evidence type="ECO:0000256" key="7">
    <source>
        <dbReference type="ARBA" id="ARBA00023015"/>
    </source>
</evidence>
<dbReference type="GO" id="GO:0006353">
    <property type="term" value="P:DNA-templated transcription termination"/>
    <property type="evidence" value="ECO:0007669"/>
    <property type="project" value="UniProtKB-KW"/>
</dbReference>
<evidence type="ECO:0000256" key="5">
    <source>
        <dbReference type="ARBA" id="ARBA00022640"/>
    </source>
</evidence>
<dbReference type="GO" id="GO:0003676">
    <property type="term" value="F:nucleic acid binding"/>
    <property type="evidence" value="ECO:0007669"/>
    <property type="project" value="InterPro"/>
</dbReference>
<dbReference type="GO" id="GO:0008380">
    <property type="term" value="P:RNA splicing"/>
    <property type="evidence" value="ECO:0007669"/>
    <property type="project" value="UniProtKB-ARBA"/>
</dbReference>
<proteinExistence type="inferred from homology"/>
<keyword evidence="4" id="KW-0150">Chloroplast</keyword>
<evidence type="ECO:0000313" key="14">
    <source>
        <dbReference type="Proteomes" id="UP000006727"/>
    </source>
</evidence>
<protein>
    <recommendedName>
        <fullName evidence="9">Transcription termination factor MTERF4, chloroplastic</fullName>
    </recommendedName>
    <alternativeName>
        <fullName evidence="10">Mitochondrial transcription termination factor 4</fullName>
    </alternativeName>
</protein>
<dbReference type="AlphaFoldDB" id="A0A2K1JHL5"/>
<dbReference type="STRING" id="3218.A0A2K1JHL5"/>
<evidence type="ECO:0000256" key="8">
    <source>
        <dbReference type="ARBA" id="ARBA00023163"/>
    </source>
</evidence>
<accession>A0A2K1JHL5</accession>
<keyword evidence="5" id="KW-0934">Plastid</keyword>
<evidence type="ECO:0000256" key="1">
    <source>
        <dbReference type="ARBA" id="ARBA00004229"/>
    </source>
</evidence>
<reference evidence="12 14" key="1">
    <citation type="journal article" date="2008" name="Science">
        <title>The Physcomitrella genome reveals evolutionary insights into the conquest of land by plants.</title>
        <authorList>
            <person name="Rensing S."/>
            <person name="Lang D."/>
            <person name="Zimmer A."/>
            <person name="Terry A."/>
            <person name="Salamov A."/>
            <person name="Shapiro H."/>
            <person name="Nishiyama T."/>
            <person name="Perroud P.-F."/>
            <person name="Lindquist E."/>
            <person name="Kamisugi Y."/>
            <person name="Tanahashi T."/>
            <person name="Sakakibara K."/>
            <person name="Fujita T."/>
            <person name="Oishi K."/>
            <person name="Shin-I T."/>
            <person name="Kuroki Y."/>
            <person name="Toyoda A."/>
            <person name="Suzuki Y."/>
            <person name="Hashimoto A."/>
            <person name="Yamaguchi K."/>
            <person name="Sugano A."/>
            <person name="Kohara Y."/>
            <person name="Fujiyama A."/>
            <person name="Anterola A."/>
            <person name="Aoki S."/>
            <person name="Ashton N."/>
            <person name="Barbazuk W.B."/>
            <person name="Barker E."/>
            <person name="Bennetzen J."/>
            <person name="Bezanilla M."/>
            <person name="Blankenship R."/>
            <person name="Cho S.H."/>
            <person name="Dutcher S."/>
            <person name="Estelle M."/>
            <person name="Fawcett J.A."/>
            <person name="Gundlach H."/>
            <person name="Hanada K."/>
            <person name="Heyl A."/>
            <person name="Hicks K.A."/>
            <person name="Hugh J."/>
            <person name="Lohr M."/>
            <person name="Mayer K."/>
            <person name="Melkozernov A."/>
            <person name="Murata T."/>
            <person name="Nelson D."/>
            <person name="Pils B."/>
            <person name="Prigge M."/>
            <person name="Reiss B."/>
            <person name="Renner T."/>
            <person name="Rombauts S."/>
            <person name="Rushton P."/>
            <person name="Sanderfoot A."/>
            <person name="Schween G."/>
            <person name="Shiu S.-H."/>
            <person name="Stueber K."/>
            <person name="Theodoulou F.L."/>
            <person name="Tu H."/>
            <person name="Van de Peer Y."/>
            <person name="Verrier P.J."/>
            <person name="Waters E."/>
            <person name="Wood A."/>
            <person name="Yang L."/>
            <person name="Cove D."/>
            <person name="Cuming A."/>
            <person name="Hasebe M."/>
            <person name="Lucas S."/>
            <person name="Mishler D.B."/>
            <person name="Reski R."/>
            <person name="Grigoriev I."/>
            <person name="Quatrano R.S."/>
            <person name="Boore J.L."/>
        </authorList>
    </citation>
    <scope>NUCLEOTIDE SEQUENCE [LARGE SCALE GENOMIC DNA]</scope>
    <source>
        <strain evidence="13 14">cv. Gransden 2004</strain>
    </source>
</reference>
<dbReference type="PANTHER" id="PTHR13068">
    <property type="entry name" value="CGI-12 PROTEIN-RELATED"/>
    <property type="match status" value="1"/>
</dbReference>
<keyword evidence="7" id="KW-0805">Transcription regulation</keyword>
<dbReference type="GeneID" id="112291761"/>
<keyword evidence="3" id="KW-0806">Transcription termination</keyword>
<dbReference type="PANTHER" id="PTHR13068:SF24">
    <property type="entry name" value="EXPRESSED PROTEIN"/>
    <property type="match status" value="1"/>
</dbReference>
<reference evidence="12 14" key="2">
    <citation type="journal article" date="2018" name="Plant J.">
        <title>The Physcomitrella patens chromosome-scale assembly reveals moss genome structure and evolution.</title>
        <authorList>
            <person name="Lang D."/>
            <person name="Ullrich K.K."/>
            <person name="Murat F."/>
            <person name="Fuchs J."/>
            <person name="Jenkins J."/>
            <person name="Haas F.B."/>
            <person name="Piednoel M."/>
            <person name="Gundlach H."/>
            <person name="Van Bel M."/>
            <person name="Meyberg R."/>
            <person name="Vives C."/>
            <person name="Morata J."/>
            <person name="Symeonidi A."/>
            <person name="Hiss M."/>
            <person name="Muchero W."/>
            <person name="Kamisugi Y."/>
            <person name="Saleh O."/>
            <person name="Blanc G."/>
            <person name="Decker E.L."/>
            <person name="van Gessel N."/>
            <person name="Grimwood J."/>
            <person name="Hayes R.D."/>
            <person name="Graham S.W."/>
            <person name="Gunter L.E."/>
            <person name="McDaniel S.F."/>
            <person name="Hoernstein S.N.W."/>
            <person name="Larsson A."/>
            <person name="Li F.W."/>
            <person name="Perroud P.F."/>
            <person name="Phillips J."/>
            <person name="Ranjan P."/>
            <person name="Rokshar D.S."/>
            <person name="Rothfels C.J."/>
            <person name="Schneider L."/>
            <person name="Shu S."/>
            <person name="Stevenson D.W."/>
            <person name="Thummler F."/>
            <person name="Tillich M."/>
            <person name="Villarreal Aguilar J.C."/>
            <person name="Widiez T."/>
            <person name="Wong G.K."/>
            <person name="Wymore A."/>
            <person name="Zhang Y."/>
            <person name="Zimmer A.D."/>
            <person name="Quatrano R.S."/>
            <person name="Mayer K.F.X."/>
            <person name="Goodstein D."/>
            <person name="Casacuberta J.M."/>
            <person name="Vandepoele K."/>
            <person name="Reski R."/>
            <person name="Cuming A.C."/>
            <person name="Tuskan G.A."/>
            <person name="Maumus F."/>
            <person name="Salse J."/>
            <person name="Schmutz J."/>
            <person name="Rensing S.A."/>
        </authorList>
    </citation>
    <scope>NUCLEOTIDE SEQUENCE [LARGE SCALE GENOMIC DNA]</scope>
    <source>
        <strain evidence="13 14">cv. Gransden 2004</strain>
    </source>
</reference>
<sequence length="587" mass="65247">MAIGISKTIGTASHSPALPLAQFSLNENATNSASATVLSKISSPREVCSKAVRATCKGLGFMKWRDEIEGNFEGMGSSWSNRLGFCNSPVLVAEASLRPGQFAEPSVTAEEMEIYEKQLTEEEGVIVYLNSIGVDTASLDELEVDLPTSLAIVRERVEFLLKIGLTVEDINDYPLILGYSVRRNLIPVLTFLEELGVTSQSLPILVRKYPQVLHSSVVVDLLPHVEYLEGLGIRRADMGSVLTRYPNLLGFKIEGTISTSTAYLVMLGVNPRRLGFVFTQMPEILGMRVGNNIKRKVDFLKSFGLTQSSIAKIIETRPHFLGLDLTNQMRPVVDSLIEVGVAQDAISRVITQFPDILSLDVKGKLAERLTWLTEDVGVSADAIGGIIARLPQILAINTTKASARVEFLRQAEFSAADIASMVTNCPQLLAASIEKSLKPNLDYLVEKMERELTEVIEFPAYLLYNLEEVVQPRHEEITKSGVECSLAWMLNCADDIFRQRLSLEYAEQSNHNEEPDLPYIVTRRARLIDESEALSPLDREDEDESKSFVEPEGLEDSSDVPYVVTRRLRPVEEPLDDDDDAQSRFFE</sequence>
<dbReference type="EnsemblPlants" id="Pp3c14_12200V3.2">
    <property type="protein sequence ID" value="PAC:32960739.CDS.1"/>
    <property type="gene ID" value="Pp3c14_12200"/>
</dbReference>
<dbReference type="RefSeq" id="XP_024395393.1">
    <property type="nucleotide sequence ID" value="XM_024539625.2"/>
</dbReference>
<dbReference type="KEGG" id="ppp:112291761"/>
<evidence type="ECO:0000256" key="11">
    <source>
        <dbReference type="SAM" id="MobiDB-lite"/>
    </source>
</evidence>
<name>A0A2K1JHL5_PHYPA</name>
<dbReference type="GO" id="GO:0009507">
    <property type="term" value="C:chloroplast"/>
    <property type="evidence" value="ECO:0007669"/>
    <property type="project" value="UniProtKB-SubCell"/>
</dbReference>
<keyword evidence="8" id="KW-0804">Transcription</keyword>
<keyword evidence="6" id="KW-0809">Transit peptide</keyword>
<keyword evidence="14" id="KW-1185">Reference proteome</keyword>
<evidence type="ECO:0000256" key="10">
    <source>
        <dbReference type="ARBA" id="ARBA00077581"/>
    </source>
</evidence>
<evidence type="ECO:0000256" key="4">
    <source>
        <dbReference type="ARBA" id="ARBA00022528"/>
    </source>
</evidence>
<feature type="region of interest" description="Disordered" evidence="11">
    <location>
        <begin position="532"/>
        <end position="587"/>
    </location>
</feature>
<organism evidence="12">
    <name type="scientific">Physcomitrium patens</name>
    <name type="common">Spreading-leaved earth moss</name>
    <name type="synonym">Physcomitrella patens</name>
    <dbReference type="NCBI Taxonomy" id="3218"/>
    <lineage>
        <taxon>Eukaryota</taxon>
        <taxon>Viridiplantae</taxon>
        <taxon>Streptophyta</taxon>
        <taxon>Embryophyta</taxon>
        <taxon>Bryophyta</taxon>
        <taxon>Bryophytina</taxon>
        <taxon>Bryopsida</taxon>
        <taxon>Funariidae</taxon>
        <taxon>Funariales</taxon>
        <taxon>Funariaceae</taxon>
        <taxon>Physcomitrium</taxon>
    </lineage>
</organism>
<evidence type="ECO:0000256" key="6">
    <source>
        <dbReference type="ARBA" id="ARBA00022946"/>
    </source>
</evidence>
<dbReference type="EnsemblPlants" id="Pp3c14_12200V3.1">
    <property type="protein sequence ID" value="PAC:32960738.CDS.1"/>
    <property type="gene ID" value="Pp3c14_12200"/>
</dbReference>
<gene>
    <name evidence="13" type="primary">LOC112291761</name>
    <name evidence="12" type="ORF">PHYPA_018412</name>
</gene>
<evidence type="ECO:0000313" key="12">
    <source>
        <dbReference type="EMBL" id="PNR41009.1"/>
    </source>
</evidence>
<dbReference type="InterPro" id="IPR003690">
    <property type="entry name" value="MTERF"/>
</dbReference>
<dbReference type="PaxDb" id="3218-PP1S36_216V6.1"/>
<dbReference type="FunFam" id="1.25.70.10:FF:000005">
    <property type="entry name" value="Transcription termination factor MTERF4, chloroplastic"/>
    <property type="match status" value="1"/>
</dbReference>
<comment type="similarity">
    <text evidence="2">Belongs to the mTERF family.</text>
</comment>
<evidence type="ECO:0000256" key="3">
    <source>
        <dbReference type="ARBA" id="ARBA00022472"/>
    </source>
</evidence>
<comment type="subcellular location">
    <subcellularLocation>
        <location evidence="1">Plastid</location>
        <location evidence="1">Chloroplast</location>
    </subcellularLocation>
</comment>
<dbReference type="OMA" id="RDFNVRE"/>
<dbReference type="Gene3D" id="1.25.70.10">
    <property type="entry name" value="Transcription termination factor 3, mitochondrial"/>
    <property type="match status" value="1"/>
</dbReference>
<evidence type="ECO:0000256" key="9">
    <source>
        <dbReference type="ARBA" id="ARBA00071985"/>
    </source>
</evidence>
<dbReference type="Gramene" id="Pp3c14_12200V3.2">
    <property type="protein sequence ID" value="PAC:32960739.CDS.1"/>
    <property type="gene ID" value="Pp3c14_12200"/>
</dbReference>
<dbReference type="FunFam" id="1.25.70.10:FF:000004">
    <property type="entry name" value="Transcription termination factor mterf4, chloroplastic"/>
    <property type="match status" value="1"/>
</dbReference>
<reference evidence="13" key="3">
    <citation type="submission" date="2020-12" db="UniProtKB">
        <authorList>
            <consortium name="EnsemblPlants"/>
        </authorList>
    </citation>
    <scope>IDENTIFICATION</scope>
</reference>